<reference evidence="2 3" key="1">
    <citation type="journal article" date="2017" name="Antonie Van Leeuwenhoek">
        <title>Rhizobium rhizosphaerae sp. nov., a novel species isolated from rice rhizosphere.</title>
        <authorList>
            <person name="Zhao J.J."/>
            <person name="Zhang J."/>
            <person name="Zhang R.J."/>
            <person name="Zhang C.W."/>
            <person name="Yin H.Q."/>
            <person name="Zhang X.X."/>
        </authorList>
    </citation>
    <scope>NUCLEOTIDE SEQUENCE [LARGE SCALE GENOMIC DNA]</scope>
    <source>
        <strain evidence="2 3">BSs20135</strain>
    </source>
</reference>
<feature type="transmembrane region" description="Helical" evidence="1">
    <location>
        <begin position="37"/>
        <end position="58"/>
    </location>
</feature>
<organism evidence="2 3">
    <name type="scientific">Paraglaciecola arctica BSs20135</name>
    <dbReference type="NCBI Taxonomy" id="493475"/>
    <lineage>
        <taxon>Bacteria</taxon>
        <taxon>Pseudomonadati</taxon>
        <taxon>Pseudomonadota</taxon>
        <taxon>Gammaproteobacteria</taxon>
        <taxon>Alteromonadales</taxon>
        <taxon>Alteromonadaceae</taxon>
        <taxon>Paraglaciecola</taxon>
    </lineage>
</organism>
<dbReference type="Proteomes" id="UP000006327">
    <property type="component" value="Unassembled WGS sequence"/>
</dbReference>
<proteinExistence type="predicted"/>
<dbReference type="OrthoDB" id="6305308at2"/>
<accession>K6YAZ5</accession>
<evidence type="ECO:0008006" key="4">
    <source>
        <dbReference type="Google" id="ProtNLM"/>
    </source>
</evidence>
<dbReference type="STRING" id="493475.GARC_4194"/>
<dbReference type="RefSeq" id="WP_007623774.1">
    <property type="nucleotide sequence ID" value="NZ_BAEO01000060.1"/>
</dbReference>
<keyword evidence="1" id="KW-1133">Transmembrane helix</keyword>
<protein>
    <recommendedName>
        <fullName evidence="4">Orphan protein</fullName>
    </recommendedName>
</protein>
<keyword evidence="1" id="KW-0812">Transmembrane</keyword>
<name>K6YAZ5_9ALTE</name>
<feature type="transmembrane region" description="Helical" evidence="1">
    <location>
        <begin position="12"/>
        <end position="31"/>
    </location>
</feature>
<gene>
    <name evidence="2" type="ORF">GARC_4194</name>
</gene>
<keyword evidence="1" id="KW-0472">Membrane</keyword>
<dbReference type="eggNOG" id="ENOG502ZCVD">
    <property type="taxonomic scope" value="Bacteria"/>
</dbReference>
<evidence type="ECO:0000256" key="1">
    <source>
        <dbReference type="SAM" id="Phobius"/>
    </source>
</evidence>
<dbReference type="AlphaFoldDB" id="K6YAZ5"/>
<sequence>MNNTLLLKLANASMLTTLVIFVICAVLAYGFDSHFPLIGLTMLHVVQILLAGLFKLSYVVRLVAQQQLGLAIR</sequence>
<dbReference type="EMBL" id="BAEO01000060">
    <property type="protein sequence ID" value="GAC21136.1"/>
    <property type="molecule type" value="Genomic_DNA"/>
</dbReference>
<comment type="caution">
    <text evidence="2">The sequence shown here is derived from an EMBL/GenBank/DDBJ whole genome shotgun (WGS) entry which is preliminary data.</text>
</comment>
<keyword evidence="3" id="KW-1185">Reference proteome</keyword>
<evidence type="ECO:0000313" key="3">
    <source>
        <dbReference type="Proteomes" id="UP000006327"/>
    </source>
</evidence>
<evidence type="ECO:0000313" key="2">
    <source>
        <dbReference type="EMBL" id="GAC21136.1"/>
    </source>
</evidence>